<organism evidence="3 4">
    <name type="scientific">Tateyamaria omphalii</name>
    <dbReference type="NCBI Taxonomy" id="299262"/>
    <lineage>
        <taxon>Bacteria</taxon>
        <taxon>Pseudomonadati</taxon>
        <taxon>Pseudomonadota</taxon>
        <taxon>Alphaproteobacteria</taxon>
        <taxon>Rhodobacterales</taxon>
        <taxon>Roseobacteraceae</taxon>
        <taxon>Tateyamaria</taxon>
    </lineage>
</organism>
<reference evidence="3 4" key="1">
    <citation type="submission" date="2017-01" db="EMBL/GenBank/DDBJ databases">
        <title>Complete genome of Tateyamaria omphalii DOK1-4 isolated from seawater in Dokdo.</title>
        <authorList>
            <person name="Kim J.H."/>
            <person name="Chi W.-J."/>
        </authorList>
    </citation>
    <scope>NUCLEOTIDE SEQUENCE [LARGE SCALE GENOMIC DNA]</scope>
    <source>
        <strain evidence="3 4">DOK1-4</strain>
    </source>
</reference>
<dbReference type="Proteomes" id="UP000186336">
    <property type="component" value="Chromosome"/>
</dbReference>
<protein>
    <recommendedName>
        <fullName evidence="2">Phasin domain-containing protein</fullName>
    </recommendedName>
</protein>
<dbReference type="AlphaFoldDB" id="A0A1P8MWZ1"/>
<keyword evidence="4" id="KW-1185">Reference proteome</keyword>
<evidence type="ECO:0000256" key="1">
    <source>
        <dbReference type="SAM" id="MobiDB-lite"/>
    </source>
</evidence>
<dbReference type="RefSeq" id="WP_076628872.1">
    <property type="nucleotide sequence ID" value="NZ_CP019312.1"/>
</dbReference>
<dbReference type="Pfam" id="PF09361">
    <property type="entry name" value="Phasin_2"/>
    <property type="match status" value="1"/>
</dbReference>
<dbReference type="EMBL" id="CP019312">
    <property type="protein sequence ID" value="APX12523.1"/>
    <property type="molecule type" value="Genomic_DNA"/>
</dbReference>
<proteinExistence type="predicted"/>
<sequence>MPKSSHAETDPMTATFAAFNPTAAQAWMEITTECTRFAMERMQKDLAAQRAMMACTSPTELMAMQSTYCREAAQDYTDQATRMVEMMTKATAKATEGVTAPASRKYDDIPL</sequence>
<feature type="domain" description="Phasin" evidence="2">
    <location>
        <begin position="12"/>
        <end position="99"/>
    </location>
</feature>
<evidence type="ECO:0000259" key="2">
    <source>
        <dbReference type="Pfam" id="PF09361"/>
    </source>
</evidence>
<name>A0A1P8MWZ1_9RHOB</name>
<dbReference type="KEGG" id="tom:BWR18_13170"/>
<gene>
    <name evidence="3" type="ORF">BWR18_13170</name>
</gene>
<evidence type="ECO:0000313" key="4">
    <source>
        <dbReference type="Proteomes" id="UP000186336"/>
    </source>
</evidence>
<dbReference type="InterPro" id="IPR018968">
    <property type="entry name" value="Phasin"/>
</dbReference>
<accession>A0A1P8MWZ1</accession>
<feature type="region of interest" description="Disordered" evidence="1">
    <location>
        <begin position="92"/>
        <end position="111"/>
    </location>
</feature>
<evidence type="ECO:0000313" key="3">
    <source>
        <dbReference type="EMBL" id="APX12523.1"/>
    </source>
</evidence>